<dbReference type="PANTHER" id="PTHR43591:SF110">
    <property type="entry name" value="RHODANESE DOMAIN-CONTAINING PROTEIN"/>
    <property type="match status" value="1"/>
</dbReference>
<dbReference type="PANTHER" id="PTHR43591">
    <property type="entry name" value="METHYLTRANSFERASE"/>
    <property type="match status" value="1"/>
</dbReference>
<name>A0ABY4BPU9_9FLAO</name>
<sequence length="323" mass="38285">MRIFTREDFYDIYVKFYQRGLPFLLSKFTTDSFKRTQSAFNESKIDNANYWIVPDLRKRWNLMITGNEEMLYEDYFTSKYFNKTDQLKVLALGSGVCSHEIRLAQLMPNWEIHCFDFSDELLKVAKQISDKENLTNIFYHAENILKYDFKKEEYDVVFFHASLHHFDHIEQFMDDVVVKSLKPGGYLVINEYVGKNRLQYSDLQISYINKAIKSIPKKYRQVFKTNIYKNSYQGSGLARMIIADPSECADSESILPAIHKRFKIIEEKPFGNNIMQSALKDIAHHFVEMDVEKDTVLREVFRLEDELLQKHPTDFLFGIYRLN</sequence>
<gene>
    <name evidence="2" type="ORF">MTP09_13490</name>
</gene>
<protein>
    <submittedName>
        <fullName evidence="2">Class I SAM-dependent methyltransferase</fullName>
    </submittedName>
</protein>
<evidence type="ECO:0000259" key="1">
    <source>
        <dbReference type="Pfam" id="PF13847"/>
    </source>
</evidence>
<organism evidence="2 3">
    <name type="scientific">Chryseobacterium suipulveris</name>
    <dbReference type="NCBI Taxonomy" id="2929800"/>
    <lineage>
        <taxon>Bacteria</taxon>
        <taxon>Pseudomonadati</taxon>
        <taxon>Bacteroidota</taxon>
        <taxon>Flavobacteriia</taxon>
        <taxon>Flavobacteriales</taxon>
        <taxon>Weeksellaceae</taxon>
        <taxon>Chryseobacterium group</taxon>
        <taxon>Chryseobacterium</taxon>
    </lineage>
</organism>
<dbReference type="EMBL" id="CP094532">
    <property type="protein sequence ID" value="UOE40899.1"/>
    <property type="molecule type" value="Genomic_DNA"/>
</dbReference>
<dbReference type="Proteomes" id="UP000831460">
    <property type="component" value="Chromosome"/>
</dbReference>
<dbReference type="CDD" id="cd02440">
    <property type="entry name" value="AdoMet_MTases"/>
    <property type="match status" value="1"/>
</dbReference>
<dbReference type="Pfam" id="PF13847">
    <property type="entry name" value="Methyltransf_31"/>
    <property type="match status" value="1"/>
</dbReference>
<evidence type="ECO:0000313" key="3">
    <source>
        <dbReference type="Proteomes" id="UP000831460"/>
    </source>
</evidence>
<accession>A0ABY4BPU9</accession>
<feature type="domain" description="Methyltransferase" evidence="1">
    <location>
        <begin position="84"/>
        <end position="232"/>
    </location>
</feature>
<dbReference type="Gene3D" id="3.40.50.150">
    <property type="entry name" value="Vaccinia Virus protein VP39"/>
    <property type="match status" value="1"/>
</dbReference>
<dbReference type="SUPFAM" id="SSF53335">
    <property type="entry name" value="S-adenosyl-L-methionine-dependent methyltransferases"/>
    <property type="match status" value="1"/>
</dbReference>
<reference evidence="2 3" key="1">
    <citation type="submission" date="2022-03" db="EMBL/GenBank/DDBJ databases">
        <title>Chryseobacterium sp. isolated from particulate matters in swine house.</title>
        <authorList>
            <person name="Won M."/>
            <person name="Kim S.-J."/>
            <person name="Kwon S.-W."/>
        </authorList>
    </citation>
    <scope>NUCLEOTIDE SEQUENCE [LARGE SCALE GENOMIC DNA]</scope>
    <source>
        <strain evidence="2 3">SC2-2</strain>
    </source>
</reference>
<keyword evidence="3" id="KW-1185">Reference proteome</keyword>
<keyword evidence="2" id="KW-0489">Methyltransferase</keyword>
<evidence type="ECO:0000313" key="2">
    <source>
        <dbReference type="EMBL" id="UOE40899.1"/>
    </source>
</evidence>
<keyword evidence="2" id="KW-0808">Transferase</keyword>
<dbReference type="GO" id="GO:0032259">
    <property type="term" value="P:methylation"/>
    <property type="evidence" value="ECO:0007669"/>
    <property type="project" value="UniProtKB-KW"/>
</dbReference>
<dbReference type="GO" id="GO:0008168">
    <property type="term" value="F:methyltransferase activity"/>
    <property type="evidence" value="ECO:0007669"/>
    <property type="project" value="UniProtKB-KW"/>
</dbReference>
<dbReference type="InterPro" id="IPR025714">
    <property type="entry name" value="Methyltranfer_dom"/>
</dbReference>
<dbReference type="RefSeq" id="WP_243548986.1">
    <property type="nucleotide sequence ID" value="NZ_CP094532.1"/>
</dbReference>
<dbReference type="InterPro" id="IPR029063">
    <property type="entry name" value="SAM-dependent_MTases_sf"/>
</dbReference>
<proteinExistence type="predicted"/>